<gene>
    <name evidence="2" type="ORF">GAO09_01130</name>
</gene>
<dbReference type="InterPro" id="IPR051474">
    <property type="entry name" value="Anti-sigma-K/W_factor"/>
</dbReference>
<dbReference type="PANTHER" id="PTHR37461">
    <property type="entry name" value="ANTI-SIGMA-K FACTOR RSKA"/>
    <property type="match status" value="1"/>
</dbReference>
<dbReference type="GO" id="GO:0005886">
    <property type="term" value="C:plasma membrane"/>
    <property type="evidence" value="ECO:0007669"/>
    <property type="project" value="InterPro"/>
</dbReference>
<dbReference type="GO" id="GO:0016989">
    <property type="term" value="F:sigma factor antagonist activity"/>
    <property type="evidence" value="ECO:0007669"/>
    <property type="project" value="TreeGrafter"/>
</dbReference>
<keyword evidence="3" id="KW-1185">Reference proteome</keyword>
<sequence length="237" mass="25089">MTTRDQSEGDRARDQVIAGEYVLGVLSLEERRNVEARMSRDTAFAAMVGRWSENLSSFNDEYELSNPRAGVYPRIEARLFPKPAKAGFAGIWSSVTLWRSMTVLSIILLAGTVVLQNAPFGRQAPGQPLVAQMSGEGNAISLVASYQADSGRLSVTPVAAGPSDQKSLELWMISGNDPAVSLGVLPQNGDGEIEIPETMRSRIAAGVTLAVSLEPYGGSPTGTATGPVIAAGQTRVP</sequence>
<evidence type="ECO:0000313" key="2">
    <source>
        <dbReference type="EMBL" id="MQY44675.1"/>
    </source>
</evidence>
<dbReference type="GO" id="GO:0006417">
    <property type="term" value="P:regulation of translation"/>
    <property type="evidence" value="ECO:0007669"/>
    <property type="project" value="TreeGrafter"/>
</dbReference>
<dbReference type="RefSeq" id="WP_153352228.1">
    <property type="nucleotide sequence ID" value="NZ_JAYKOO010000003.1"/>
</dbReference>
<dbReference type="PANTHER" id="PTHR37461:SF1">
    <property type="entry name" value="ANTI-SIGMA-K FACTOR RSKA"/>
    <property type="match status" value="1"/>
</dbReference>
<name>A0A6A8A1A6_9HYPH</name>
<reference evidence="2 3" key="1">
    <citation type="submission" date="2019-11" db="EMBL/GenBank/DDBJ databases">
        <title>Genome analysis of Rhizobacterium cereale a novel genus and species isolated from maize roots in North Spain.</title>
        <authorList>
            <person name="Menendez E."/>
            <person name="Flores-Felix J.D."/>
            <person name="Ramirez-Bahena M.-H."/>
            <person name="Igual J.M."/>
            <person name="Garcia-Fraile P."/>
            <person name="Peix A."/>
            <person name="Velazquez E."/>
        </authorList>
    </citation>
    <scope>NUCLEOTIDE SEQUENCE [LARGE SCALE GENOMIC DNA]</scope>
    <source>
        <strain evidence="2 3">RZME27</strain>
    </source>
</reference>
<dbReference type="Pfam" id="PF10099">
    <property type="entry name" value="RskA_C"/>
    <property type="match status" value="1"/>
</dbReference>
<dbReference type="EMBL" id="WIXI01000022">
    <property type="protein sequence ID" value="MQY44675.1"/>
    <property type="molecule type" value="Genomic_DNA"/>
</dbReference>
<dbReference type="InterPro" id="IPR018764">
    <property type="entry name" value="RskA_C"/>
</dbReference>
<evidence type="ECO:0000313" key="3">
    <source>
        <dbReference type="Proteomes" id="UP000435138"/>
    </source>
</evidence>
<organism evidence="2 3">
    <name type="scientific">Endobacterium cereale</name>
    <dbReference type="NCBI Taxonomy" id="2663029"/>
    <lineage>
        <taxon>Bacteria</taxon>
        <taxon>Pseudomonadati</taxon>
        <taxon>Pseudomonadota</taxon>
        <taxon>Alphaproteobacteria</taxon>
        <taxon>Hyphomicrobiales</taxon>
        <taxon>Rhizobiaceae</taxon>
        <taxon>Endobacterium</taxon>
    </lineage>
</organism>
<dbReference type="AlphaFoldDB" id="A0A6A8A1A6"/>
<evidence type="ECO:0000259" key="1">
    <source>
        <dbReference type="Pfam" id="PF10099"/>
    </source>
</evidence>
<proteinExistence type="predicted"/>
<protein>
    <submittedName>
        <fullName evidence="2">Anti-sigma factor</fullName>
    </submittedName>
</protein>
<dbReference type="Proteomes" id="UP000435138">
    <property type="component" value="Unassembled WGS sequence"/>
</dbReference>
<accession>A0A6A8A1A6</accession>
<comment type="caution">
    <text evidence="2">The sequence shown here is derived from an EMBL/GenBank/DDBJ whole genome shotgun (WGS) entry which is preliminary data.</text>
</comment>
<feature type="domain" description="Anti-sigma K factor RskA C-terminal" evidence="1">
    <location>
        <begin position="116"/>
        <end position="228"/>
    </location>
</feature>